<sequence length="58" mass="6730">MIRRRHRAPPEPDDDTEGAEGSPDVRYPQPSPLEPWWRRVMAQGKVADDRPEHGDGRR</sequence>
<dbReference type="RefSeq" id="WP_013416251.1">
    <property type="nucleotide sequence ID" value="NC_014659.1"/>
</dbReference>
<dbReference type="KEGG" id="req:REQ_26340"/>
<organism evidence="2">
    <name type="scientific">Rhodococcus hoagii (strain 103S)</name>
    <name type="common">Rhodococcus equi</name>
    <dbReference type="NCBI Taxonomy" id="685727"/>
    <lineage>
        <taxon>Bacteria</taxon>
        <taxon>Bacillati</taxon>
        <taxon>Actinomycetota</taxon>
        <taxon>Actinomycetes</taxon>
        <taxon>Mycobacteriales</taxon>
        <taxon>Nocardiaceae</taxon>
        <taxon>Prescottella</taxon>
    </lineage>
</organism>
<evidence type="ECO:0000313" key="2">
    <source>
        <dbReference type="EMBL" id="CBH48660.1"/>
    </source>
</evidence>
<evidence type="ECO:0000313" key="3">
    <source>
        <dbReference type="Proteomes" id="UP000006892"/>
    </source>
</evidence>
<accession>A0A3S5Y7Z1</accession>
<dbReference type="AlphaFoldDB" id="A0A3S5Y7Z1"/>
<dbReference type="Proteomes" id="UP001154400">
    <property type="component" value="Chromosome"/>
</dbReference>
<reference evidence="2" key="1">
    <citation type="journal article" date="2010" name="PLoS Genet.">
        <title>The genome of a pathogenic rhodococcus: cooptive virulence underpinned by key gene acquisitions.</title>
        <authorList>
            <person name="Letek M."/>
            <person name="Gonzalez P."/>
            <person name="Macarthur I."/>
            <person name="Rodriguez H."/>
            <person name="Freeman T.C."/>
            <person name="Valero-Rello A."/>
            <person name="Blanco M."/>
            <person name="Buckley T."/>
            <person name="Cherevach I."/>
            <person name="Fahey R."/>
            <person name="Hapeshi A."/>
            <person name="Holdstock J."/>
            <person name="Leadon D."/>
            <person name="Navas J."/>
            <person name="Ocampo A."/>
            <person name="Quail M.A."/>
            <person name="Sanders M."/>
            <person name="Scortti M.M."/>
            <person name="Prescott J.F."/>
            <person name="Fogarty U."/>
            <person name="Meijer W.G."/>
            <person name="Parkhill J."/>
            <person name="Bentley S.D."/>
            <person name="Vazquez-Boland J.A."/>
        </authorList>
    </citation>
    <scope>NUCLEOTIDE SEQUENCE [LARGE SCALE GENOMIC DNA]</scope>
    <source>
        <strain evidence="2 3">103S</strain>
    </source>
</reference>
<feature type="region of interest" description="Disordered" evidence="1">
    <location>
        <begin position="1"/>
        <end position="36"/>
    </location>
</feature>
<proteinExistence type="predicted"/>
<dbReference type="EMBL" id="FN563149">
    <property type="protein sequence ID" value="CBH48660.1"/>
    <property type="molecule type" value="Genomic_DNA"/>
</dbReference>
<gene>
    <name evidence="2" type="ordered locus">REQ_26340</name>
</gene>
<evidence type="ECO:0000256" key="1">
    <source>
        <dbReference type="SAM" id="MobiDB-lite"/>
    </source>
</evidence>
<protein>
    <submittedName>
        <fullName evidence="2">Uncharacterized protein</fullName>
    </submittedName>
</protein>
<name>A0A3S5Y7Z1_RHOH1</name>